<reference evidence="2" key="1">
    <citation type="journal article" date="2023" name="G3 (Bethesda)">
        <title>Genome assembly and association tests identify interacting loci associated with vigor, precocity, and sex in interspecific pistachio rootstocks.</title>
        <authorList>
            <person name="Palmer W."/>
            <person name="Jacygrad E."/>
            <person name="Sagayaradj S."/>
            <person name="Cavanaugh K."/>
            <person name="Han R."/>
            <person name="Bertier L."/>
            <person name="Beede B."/>
            <person name="Kafkas S."/>
            <person name="Golino D."/>
            <person name="Preece J."/>
            <person name="Michelmore R."/>
        </authorList>
    </citation>
    <scope>NUCLEOTIDE SEQUENCE [LARGE SCALE GENOMIC DNA]</scope>
</reference>
<dbReference type="Proteomes" id="UP001164250">
    <property type="component" value="Chromosome 1"/>
</dbReference>
<sequence length="309" mass="34676">MSSTSLRLPSMVLIPLVICSLMAVSEGNFNADVDITFGDGRAKILDGGQTLSLTLDKTSGSGFRSKNEFIFARFEAEMKLVPDNSAGTVTTFYLTSPEGPTHDEIDIEFLGNTSGDPYTMHTNVYAQGQGRREQGFNLWFDPTKDFHNYSIVWNPEQILFMVDGKLIRVHENLERLGVPFPTKQAMRLYASLWNADQWATKKGKEKTDWTKAPFTAYYRNLKITPYAGEKIGFTDQEKIDLHRVQVKHMIYNYCDTYANDTECQFVRSIQPGMAPKKAPTPNTTTAQPSPNTTQPAPNTIQQAPNGTIH</sequence>
<evidence type="ECO:0000313" key="1">
    <source>
        <dbReference type="EMBL" id="KAJ0113317.1"/>
    </source>
</evidence>
<name>A0ACC1CCF1_9ROSI</name>
<organism evidence="1 2">
    <name type="scientific">Pistacia atlantica</name>
    <dbReference type="NCBI Taxonomy" id="434234"/>
    <lineage>
        <taxon>Eukaryota</taxon>
        <taxon>Viridiplantae</taxon>
        <taxon>Streptophyta</taxon>
        <taxon>Embryophyta</taxon>
        <taxon>Tracheophyta</taxon>
        <taxon>Spermatophyta</taxon>
        <taxon>Magnoliopsida</taxon>
        <taxon>eudicotyledons</taxon>
        <taxon>Gunneridae</taxon>
        <taxon>Pentapetalae</taxon>
        <taxon>rosids</taxon>
        <taxon>malvids</taxon>
        <taxon>Sapindales</taxon>
        <taxon>Anacardiaceae</taxon>
        <taxon>Pistacia</taxon>
    </lineage>
</organism>
<accession>A0ACC1CCF1</accession>
<protein>
    <submittedName>
        <fullName evidence="1">Uncharacterized protein</fullName>
    </submittedName>
</protein>
<comment type="caution">
    <text evidence="1">The sequence shown here is derived from an EMBL/GenBank/DDBJ whole genome shotgun (WGS) entry which is preliminary data.</text>
</comment>
<proteinExistence type="predicted"/>
<dbReference type="EMBL" id="CM047897">
    <property type="protein sequence ID" value="KAJ0113317.1"/>
    <property type="molecule type" value="Genomic_DNA"/>
</dbReference>
<evidence type="ECO:0000313" key="2">
    <source>
        <dbReference type="Proteomes" id="UP001164250"/>
    </source>
</evidence>
<keyword evidence="2" id="KW-1185">Reference proteome</keyword>
<gene>
    <name evidence="1" type="ORF">Patl1_01472</name>
</gene>